<reference evidence="2 3" key="1">
    <citation type="journal article" date="2014" name="BMC Genomics">
        <title>Comparison of environmental and isolate Sulfobacillus genomes reveals diverse carbon, sulfur, nitrogen, and hydrogen metabolisms.</title>
        <authorList>
            <person name="Justice N.B."/>
            <person name="Norman A."/>
            <person name="Brown C.T."/>
            <person name="Singh A."/>
            <person name="Thomas B.C."/>
            <person name="Banfield J.F."/>
        </authorList>
    </citation>
    <scope>NUCLEOTIDE SEQUENCE [LARGE SCALE GENOMIC DNA]</scope>
    <source>
        <strain evidence="2">AMDSBA4</strain>
    </source>
</reference>
<dbReference type="AlphaFoldDB" id="A0A2T2XJL4"/>
<gene>
    <name evidence="2" type="ORF">C7B46_04430</name>
</gene>
<dbReference type="Proteomes" id="UP000242972">
    <property type="component" value="Unassembled WGS sequence"/>
</dbReference>
<keyword evidence="1" id="KW-0472">Membrane</keyword>
<dbReference type="EMBL" id="PXYW01000007">
    <property type="protein sequence ID" value="PSR34689.1"/>
    <property type="molecule type" value="Genomic_DNA"/>
</dbReference>
<name>A0A2T2XJL4_9FIRM</name>
<evidence type="ECO:0000256" key="1">
    <source>
        <dbReference type="SAM" id="Phobius"/>
    </source>
</evidence>
<keyword evidence="1" id="KW-1133">Transmembrane helix</keyword>
<evidence type="ECO:0000313" key="2">
    <source>
        <dbReference type="EMBL" id="PSR34689.1"/>
    </source>
</evidence>
<organism evidence="2 3">
    <name type="scientific">Sulfobacillus benefaciens</name>
    <dbReference type="NCBI Taxonomy" id="453960"/>
    <lineage>
        <taxon>Bacteria</taxon>
        <taxon>Bacillati</taxon>
        <taxon>Bacillota</taxon>
        <taxon>Clostridia</taxon>
        <taxon>Eubacteriales</taxon>
        <taxon>Clostridiales Family XVII. Incertae Sedis</taxon>
        <taxon>Sulfobacillus</taxon>
    </lineage>
</organism>
<keyword evidence="1" id="KW-0812">Transmembrane</keyword>
<comment type="caution">
    <text evidence="2">The sequence shown here is derived from an EMBL/GenBank/DDBJ whole genome shotgun (WGS) entry which is preliminary data.</text>
</comment>
<accession>A0A2T2XJL4</accession>
<feature type="transmembrane region" description="Helical" evidence="1">
    <location>
        <begin position="21"/>
        <end position="41"/>
    </location>
</feature>
<feature type="transmembrane region" description="Helical" evidence="1">
    <location>
        <begin position="47"/>
        <end position="67"/>
    </location>
</feature>
<proteinExistence type="predicted"/>
<protein>
    <submittedName>
        <fullName evidence="2">Uncharacterized protein</fullName>
    </submittedName>
</protein>
<evidence type="ECO:0000313" key="3">
    <source>
        <dbReference type="Proteomes" id="UP000242972"/>
    </source>
</evidence>
<sequence>MRPIRGSWRARRQLPYKLGGVGLALVGGVLVIKVLPIWAWAVGIGLWLVWAGLGPLLVGGLLIWVGYRLFLAR</sequence>